<evidence type="ECO:0008006" key="3">
    <source>
        <dbReference type="Google" id="ProtNLM"/>
    </source>
</evidence>
<organism evidence="1 2">
    <name type="scientific">Streptomyces canus</name>
    <dbReference type="NCBI Taxonomy" id="58343"/>
    <lineage>
        <taxon>Bacteria</taxon>
        <taxon>Bacillati</taxon>
        <taxon>Actinomycetota</taxon>
        <taxon>Actinomycetes</taxon>
        <taxon>Kitasatosporales</taxon>
        <taxon>Streptomycetaceae</taxon>
        <taxon>Streptomyces</taxon>
        <taxon>Streptomyces aurantiacus group</taxon>
    </lineage>
</organism>
<dbReference type="InterPro" id="IPR036271">
    <property type="entry name" value="Tet_transcr_reg_TetR-rel_C_sf"/>
</dbReference>
<comment type="caution">
    <text evidence="1">The sequence shown here is derived from an EMBL/GenBank/DDBJ whole genome shotgun (WGS) entry which is preliminary data.</text>
</comment>
<dbReference type="EMBL" id="LMWU01000073">
    <property type="protein sequence ID" value="KUN57445.1"/>
    <property type="molecule type" value="Genomic_DNA"/>
</dbReference>
<protein>
    <recommendedName>
        <fullName evidence="3">TetR family transcriptional regulator</fullName>
    </recommendedName>
</protein>
<dbReference type="Gene3D" id="1.10.357.10">
    <property type="entry name" value="Tetracycline Repressor, domain 2"/>
    <property type="match status" value="1"/>
</dbReference>
<sequence length="232" mass="25811">MNATERTPATDGRRGRGRRAGIDLERIIEAARSLNTGTLTMQAVADKLGVDRKAVNHHVSDRESLLKLLALDAFSKGSPGVEIPADASWQEACRIYATAFTDRLIAADALAEHLMPDDSLYTQFIEPAEAIAKRMTEAGFDDEGTVRCLALLTNLCWAYAHDALYVSHSGERLRPRLTRESVEGRDRQAFENLARIVERGIDTYDRSQLDLSIEIFLRGAETVLLRRPSDAR</sequence>
<dbReference type="SUPFAM" id="SSF46689">
    <property type="entry name" value="Homeodomain-like"/>
    <property type="match status" value="1"/>
</dbReference>
<dbReference type="InterPro" id="IPR009057">
    <property type="entry name" value="Homeodomain-like_sf"/>
</dbReference>
<dbReference type="STRING" id="58343.AQJ46_47815"/>
<accession>A0A101RL05</accession>
<gene>
    <name evidence="1" type="ORF">AQJ46_47815</name>
</gene>
<evidence type="ECO:0000313" key="1">
    <source>
        <dbReference type="EMBL" id="KUN57445.1"/>
    </source>
</evidence>
<dbReference type="AlphaFoldDB" id="A0A101RL05"/>
<proteinExistence type="predicted"/>
<dbReference type="Proteomes" id="UP000053669">
    <property type="component" value="Unassembled WGS sequence"/>
</dbReference>
<dbReference type="SUPFAM" id="SSF48498">
    <property type="entry name" value="Tetracyclin repressor-like, C-terminal domain"/>
    <property type="match status" value="1"/>
</dbReference>
<dbReference type="RefSeq" id="WP_059211632.1">
    <property type="nucleotide sequence ID" value="NZ_KQ948683.1"/>
</dbReference>
<name>A0A101RL05_9ACTN</name>
<reference evidence="1 2" key="1">
    <citation type="submission" date="2015-10" db="EMBL/GenBank/DDBJ databases">
        <title>Draft genome sequence of Streptomyces canus DSM 40017, type strain for the species Streptomyces canus.</title>
        <authorList>
            <person name="Ruckert C."/>
            <person name="Winkler A."/>
            <person name="Kalinowski J."/>
            <person name="Kampfer P."/>
            <person name="Glaeser S."/>
        </authorList>
    </citation>
    <scope>NUCLEOTIDE SEQUENCE [LARGE SCALE GENOMIC DNA]</scope>
    <source>
        <strain evidence="1 2">DSM 40017</strain>
    </source>
</reference>
<evidence type="ECO:0000313" key="2">
    <source>
        <dbReference type="Proteomes" id="UP000053669"/>
    </source>
</evidence>